<evidence type="ECO:0000256" key="1">
    <source>
        <dbReference type="SAM" id="MobiDB-lite"/>
    </source>
</evidence>
<evidence type="ECO:0000313" key="3">
    <source>
        <dbReference type="Proteomes" id="UP000634136"/>
    </source>
</evidence>
<protein>
    <submittedName>
        <fullName evidence="2">Uncharacterized protein</fullName>
    </submittedName>
</protein>
<name>A0A834SFA8_9FABA</name>
<comment type="caution">
    <text evidence="2">The sequence shown here is derived from an EMBL/GenBank/DDBJ whole genome shotgun (WGS) entry which is preliminary data.</text>
</comment>
<feature type="compositionally biased region" description="Low complexity" evidence="1">
    <location>
        <begin position="1"/>
        <end position="18"/>
    </location>
</feature>
<feature type="region of interest" description="Disordered" evidence="1">
    <location>
        <begin position="1"/>
        <end position="21"/>
    </location>
</feature>
<gene>
    <name evidence="2" type="ORF">G2W53_042371</name>
</gene>
<organism evidence="2 3">
    <name type="scientific">Senna tora</name>
    <dbReference type="NCBI Taxonomy" id="362788"/>
    <lineage>
        <taxon>Eukaryota</taxon>
        <taxon>Viridiplantae</taxon>
        <taxon>Streptophyta</taxon>
        <taxon>Embryophyta</taxon>
        <taxon>Tracheophyta</taxon>
        <taxon>Spermatophyta</taxon>
        <taxon>Magnoliopsida</taxon>
        <taxon>eudicotyledons</taxon>
        <taxon>Gunneridae</taxon>
        <taxon>Pentapetalae</taxon>
        <taxon>rosids</taxon>
        <taxon>fabids</taxon>
        <taxon>Fabales</taxon>
        <taxon>Fabaceae</taxon>
        <taxon>Caesalpinioideae</taxon>
        <taxon>Cassia clade</taxon>
        <taxon>Senna</taxon>
    </lineage>
</organism>
<proteinExistence type="predicted"/>
<reference evidence="2" key="1">
    <citation type="submission" date="2020-09" db="EMBL/GenBank/DDBJ databases">
        <title>Genome-Enabled Discovery of Anthraquinone Biosynthesis in Senna tora.</title>
        <authorList>
            <person name="Kang S.-H."/>
            <person name="Pandey R.P."/>
            <person name="Lee C.-M."/>
            <person name="Sim J.-S."/>
            <person name="Jeong J.-T."/>
            <person name="Choi B.-S."/>
            <person name="Jung M."/>
            <person name="Ginzburg D."/>
            <person name="Zhao K."/>
            <person name="Won S.Y."/>
            <person name="Oh T.-J."/>
            <person name="Yu Y."/>
            <person name="Kim N.-H."/>
            <person name="Lee O.R."/>
            <person name="Lee T.-H."/>
            <person name="Bashyal P."/>
            <person name="Kim T.-S."/>
            <person name="Lee W.-H."/>
            <person name="Kawkins C."/>
            <person name="Kim C.-K."/>
            <person name="Kim J.S."/>
            <person name="Ahn B.O."/>
            <person name="Rhee S.Y."/>
            <person name="Sohng J.K."/>
        </authorList>
    </citation>
    <scope>NUCLEOTIDE SEQUENCE</scope>
    <source>
        <tissue evidence="2">Leaf</tissue>
    </source>
</reference>
<dbReference type="EMBL" id="JAAIUW010000013">
    <property type="protein sequence ID" value="KAF7803260.1"/>
    <property type="molecule type" value="Genomic_DNA"/>
</dbReference>
<accession>A0A834SFA8</accession>
<keyword evidence="3" id="KW-1185">Reference proteome</keyword>
<dbReference type="Proteomes" id="UP000634136">
    <property type="component" value="Unassembled WGS sequence"/>
</dbReference>
<evidence type="ECO:0000313" key="2">
    <source>
        <dbReference type="EMBL" id="KAF7803260.1"/>
    </source>
</evidence>
<sequence>MAMTMGASSSPSPARRGSVINAARGGGGLVLRRRRGYANVGLC</sequence>
<dbReference type="AlphaFoldDB" id="A0A834SFA8"/>